<accession>A0ABQ8E7C0</accession>
<evidence type="ECO:0000313" key="3">
    <source>
        <dbReference type="Proteomes" id="UP000824890"/>
    </source>
</evidence>
<name>A0ABQ8E7C0_BRANA</name>
<gene>
    <name evidence="2" type="ORF">HID58_005007</name>
</gene>
<evidence type="ECO:0000313" key="2">
    <source>
        <dbReference type="EMBL" id="KAH0937546.1"/>
    </source>
</evidence>
<protein>
    <submittedName>
        <fullName evidence="2">Uncharacterized protein</fullName>
    </submittedName>
</protein>
<comment type="caution">
    <text evidence="2">The sequence shown here is derived from an EMBL/GenBank/DDBJ whole genome shotgun (WGS) entry which is preliminary data.</text>
</comment>
<feature type="region of interest" description="Disordered" evidence="1">
    <location>
        <begin position="41"/>
        <end position="96"/>
    </location>
</feature>
<keyword evidence="3" id="KW-1185">Reference proteome</keyword>
<sequence>GCGGKYLLPWIYSIMVNHRHYIMSQEPKEQQLLTTLHKISKAAGNETQTRVHEQETDESEDEEEDVEEHLYGEKDNESELSSDDGNDEDDTLMEEI</sequence>
<feature type="non-terminal residue" evidence="2">
    <location>
        <position position="1"/>
    </location>
</feature>
<proteinExistence type="predicted"/>
<evidence type="ECO:0000256" key="1">
    <source>
        <dbReference type="SAM" id="MobiDB-lite"/>
    </source>
</evidence>
<feature type="compositionally biased region" description="Acidic residues" evidence="1">
    <location>
        <begin position="55"/>
        <end position="67"/>
    </location>
</feature>
<feature type="compositionally biased region" description="Acidic residues" evidence="1">
    <location>
        <begin position="78"/>
        <end position="96"/>
    </location>
</feature>
<reference evidence="2 3" key="1">
    <citation type="submission" date="2021-05" db="EMBL/GenBank/DDBJ databases">
        <title>Genome Assembly of Synthetic Allotetraploid Brassica napus Reveals Homoeologous Exchanges between Subgenomes.</title>
        <authorList>
            <person name="Davis J.T."/>
        </authorList>
    </citation>
    <scope>NUCLEOTIDE SEQUENCE [LARGE SCALE GENOMIC DNA]</scope>
    <source>
        <strain evidence="3">cv. Da-Ae</strain>
        <tissue evidence="2">Seedling</tissue>
    </source>
</reference>
<dbReference type="Proteomes" id="UP000824890">
    <property type="component" value="Unassembled WGS sequence"/>
</dbReference>
<dbReference type="EMBL" id="JAGKQM010000002">
    <property type="protein sequence ID" value="KAH0937546.1"/>
    <property type="molecule type" value="Genomic_DNA"/>
</dbReference>
<organism evidence="2 3">
    <name type="scientific">Brassica napus</name>
    <name type="common">Rape</name>
    <dbReference type="NCBI Taxonomy" id="3708"/>
    <lineage>
        <taxon>Eukaryota</taxon>
        <taxon>Viridiplantae</taxon>
        <taxon>Streptophyta</taxon>
        <taxon>Embryophyta</taxon>
        <taxon>Tracheophyta</taxon>
        <taxon>Spermatophyta</taxon>
        <taxon>Magnoliopsida</taxon>
        <taxon>eudicotyledons</taxon>
        <taxon>Gunneridae</taxon>
        <taxon>Pentapetalae</taxon>
        <taxon>rosids</taxon>
        <taxon>malvids</taxon>
        <taxon>Brassicales</taxon>
        <taxon>Brassicaceae</taxon>
        <taxon>Brassiceae</taxon>
        <taxon>Brassica</taxon>
    </lineage>
</organism>
<feature type="compositionally biased region" description="Basic and acidic residues" evidence="1">
    <location>
        <begin position="68"/>
        <end position="77"/>
    </location>
</feature>